<dbReference type="NCBIfam" id="NF047558">
    <property type="entry name" value="TPR_END_plus"/>
    <property type="match status" value="1"/>
</dbReference>
<dbReference type="PANTHER" id="PTHR44943">
    <property type="entry name" value="CELLULOSE SYNTHASE OPERON PROTEIN C"/>
    <property type="match status" value="1"/>
</dbReference>
<dbReference type="RefSeq" id="WP_058032044.1">
    <property type="nucleotide sequence ID" value="NZ_CP013188.1"/>
</dbReference>
<organism evidence="6 7">
    <name type="scientific">Pseudoalteromonas phenolica</name>
    <dbReference type="NCBI Taxonomy" id="161398"/>
    <lineage>
        <taxon>Bacteria</taxon>
        <taxon>Pseudomonadati</taxon>
        <taxon>Pseudomonadota</taxon>
        <taxon>Gammaproteobacteria</taxon>
        <taxon>Alteromonadales</taxon>
        <taxon>Pseudoalteromonadaceae</taxon>
        <taxon>Pseudoalteromonas</taxon>
    </lineage>
</organism>
<dbReference type="PATRIC" id="fig|161398.10.peg.3770"/>
<evidence type="ECO:0000256" key="1">
    <source>
        <dbReference type="ARBA" id="ARBA00022737"/>
    </source>
</evidence>
<dbReference type="OrthoDB" id="9792573at2"/>
<sequence length="286" mass="32847">MHCRTFLTMLFLTSISFLSNANAEKDANKAVQQIESPLYKPLVERYILDELKQLRQDQQATRAELIEKVVNAKLESSDRAIRYTADTTNTIFYIITAAASILVLLGWKSIRDIKESMEASTTRRIEKLTAKYEERLNQLEDTIKERSNQIVEAQKVISESNMVHSLWMRAGLEKSDQEKLNIYDQILEINPHDVEALTYKADLLLDMNDDAWALSLVNQAIELDSNYALAYWQRACAKSKLAQFQEALEDIRTALTLSNTLKEELDRESYFSGLRKEPAFIALQQA</sequence>
<reference evidence="6 7" key="1">
    <citation type="submission" date="2015-11" db="EMBL/GenBank/DDBJ databases">
        <authorList>
            <person name="Zhang Y."/>
            <person name="Guo Z."/>
        </authorList>
    </citation>
    <scope>NUCLEOTIDE SEQUENCE [LARGE SCALE GENOMIC DNA]</scope>
    <source>
        <strain evidence="6 7">KCTC 12086</strain>
    </source>
</reference>
<dbReference type="Gene3D" id="1.25.40.10">
    <property type="entry name" value="Tetratricopeptide repeat domain"/>
    <property type="match status" value="1"/>
</dbReference>
<dbReference type="KEGG" id="pphe:PP2015_3691"/>
<keyword evidence="2" id="KW-0802">TPR repeat</keyword>
<keyword evidence="7" id="KW-1185">Reference proteome</keyword>
<accession>A0A0S2K822</accession>
<feature type="signal peptide" evidence="5">
    <location>
        <begin position="1"/>
        <end position="21"/>
    </location>
</feature>
<evidence type="ECO:0000256" key="4">
    <source>
        <dbReference type="SAM" id="Phobius"/>
    </source>
</evidence>
<evidence type="ECO:0000313" key="7">
    <source>
        <dbReference type="Proteomes" id="UP000061457"/>
    </source>
</evidence>
<keyword evidence="4" id="KW-1133">Transmembrane helix</keyword>
<evidence type="ECO:0000256" key="5">
    <source>
        <dbReference type="SAM" id="SignalP"/>
    </source>
</evidence>
<name>A0A0S2K822_9GAMM</name>
<dbReference type="AlphaFoldDB" id="A0A0S2K822"/>
<feature type="coiled-coil region" evidence="3">
    <location>
        <begin position="48"/>
        <end position="75"/>
    </location>
</feature>
<evidence type="ECO:0000313" key="6">
    <source>
        <dbReference type="EMBL" id="ALO44164.1"/>
    </source>
</evidence>
<protein>
    <submittedName>
        <fullName evidence="6">Uncharacterized protein</fullName>
    </submittedName>
</protein>
<feature type="transmembrane region" description="Helical" evidence="4">
    <location>
        <begin position="90"/>
        <end position="107"/>
    </location>
</feature>
<keyword evidence="5" id="KW-0732">Signal</keyword>
<dbReference type="PANTHER" id="PTHR44943:SF4">
    <property type="entry name" value="TPR REPEAT-CONTAINING PROTEIN MJ0798"/>
    <property type="match status" value="1"/>
</dbReference>
<proteinExistence type="predicted"/>
<dbReference type="InterPro" id="IPR019734">
    <property type="entry name" value="TPR_rpt"/>
</dbReference>
<dbReference type="SMART" id="SM00028">
    <property type="entry name" value="TPR"/>
    <property type="match status" value="2"/>
</dbReference>
<evidence type="ECO:0000256" key="3">
    <source>
        <dbReference type="SAM" id="Coils"/>
    </source>
</evidence>
<dbReference type="InterPro" id="IPR051685">
    <property type="entry name" value="Ycf3/AcsC/BcsC/TPR_MFPF"/>
</dbReference>
<keyword evidence="1" id="KW-0677">Repeat</keyword>
<keyword evidence="4" id="KW-0472">Membrane</keyword>
<keyword evidence="4" id="KW-0812">Transmembrane</keyword>
<evidence type="ECO:0000256" key="2">
    <source>
        <dbReference type="ARBA" id="ARBA00022803"/>
    </source>
</evidence>
<gene>
    <name evidence="6" type="ORF">PP2015_3691</name>
</gene>
<dbReference type="InterPro" id="IPR011990">
    <property type="entry name" value="TPR-like_helical_dom_sf"/>
</dbReference>
<dbReference type="EMBL" id="CP013188">
    <property type="protein sequence ID" value="ALO44164.1"/>
    <property type="molecule type" value="Genomic_DNA"/>
</dbReference>
<dbReference type="Proteomes" id="UP000061457">
    <property type="component" value="Chromosome II"/>
</dbReference>
<feature type="coiled-coil region" evidence="3">
    <location>
        <begin position="122"/>
        <end position="156"/>
    </location>
</feature>
<feature type="chain" id="PRO_5006601254" evidence="5">
    <location>
        <begin position="22"/>
        <end position="286"/>
    </location>
</feature>
<keyword evidence="3" id="KW-0175">Coiled coil</keyword>
<dbReference type="STRING" id="161398.PP2015_3691"/>
<dbReference type="SUPFAM" id="SSF48452">
    <property type="entry name" value="TPR-like"/>
    <property type="match status" value="1"/>
</dbReference>